<evidence type="ECO:0008006" key="5">
    <source>
        <dbReference type="Google" id="ProtNLM"/>
    </source>
</evidence>
<dbReference type="InterPro" id="IPR029681">
    <property type="entry name" value="CCDC157"/>
</dbReference>
<gene>
    <name evidence="3" type="ORF">chiPu_0002454</name>
</gene>
<feature type="compositionally biased region" description="Low complexity" evidence="2">
    <location>
        <begin position="629"/>
        <end position="643"/>
    </location>
</feature>
<feature type="coiled-coil region" evidence="1">
    <location>
        <begin position="418"/>
        <end position="554"/>
    </location>
</feature>
<evidence type="ECO:0000313" key="4">
    <source>
        <dbReference type="Proteomes" id="UP000287033"/>
    </source>
</evidence>
<feature type="region of interest" description="Disordered" evidence="2">
    <location>
        <begin position="629"/>
        <end position="685"/>
    </location>
</feature>
<evidence type="ECO:0000256" key="1">
    <source>
        <dbReference type="SAM" id="Coils"/>
    </source>
</evidence>
<reference evidence="3 4" key="1">
    <citation type="journal article" date="2018" name="Nat. Ecol. Evol.">
        <title>Shark genomes provide insights into elasmobranch evolution and the origin of vertebrates.</title>
        <authorList>
            <person name="Hara Y"/>
            <person name="Yamaguchi K"/>
            <person name="Onimaru K"/>
            <person name="Kadota M"/>
            <person name="Koyanagi M"/>
            <person name="Keeley SD"/>
            <person name="Tatsumi K"/>
            <person name="Tanaka K"/>
            <person name="Motone F"/>
            <person name="Kageyama Y"/>
            <person name="Nozu R"/>
            <person name="Adachi N"/>
            <person name="Nishimura O"/>
            <person name="Nakagawa R"/>
            <person name="Tanegashima C"/>
            <person name="Kiyatake I"/>
            <person name="Matsumoto R"/>
            <person name="Murakumo K"/>
            <person name="Nishida K"/>
            <person name="Terakita A"/>
            <person name="Kuratani S"/>
            <person name="Sato K"/>
            <person name="Hyodo S Kuraku.S."/>
        </authorList>
    </citation>
    <scope>NUCLEOTIDE SEQUENCE [LARGE SCALE GENOMIC DNA]</scope>
</reference>
<keyword evidence="1" id="KW-0175">Coiled coil</keyword>
<dbReference type="Proteomes" id="UP000287033">
    <property type="component" value="Unassembled WGS sequence"/>
</dbReference>
<name>A0A401S0Z4_CHIPU</name>
<keyword evidence="4" id="KW-1185">Reference proteome</keyword>
<protein>
    <recommendedName>
        <fullName evidence="5">Coiled-coil domain-containing protein 157</fullName>
    </recommendedName>
</protein>
<proteinExistence type="predicted"/>
<dbReference type="OMA" id="QDQLWSP"/>
<dbReference type="PANTHER" id="PTHR43696">
    <property type="entry name" value="COILED-COIL DOMAIN-CONTAINING PROTEIN 157"/>
    <property type="match status" value="1"/>
</dbReference>
<feature type="compositionally biased region" description="Polar residues" evidence="2">
    <location>
        <begin position="657"/>
        <end position="673"/>
    </location>
</feature>
<feature type="coiled-coil region" evidence="1">
    <location>
        <begin position="309"/>
        <end position="379"/>
    </location>
</feature>
<dbReference type="AlphaFoldDB" id="A0A401S0Z4"/>
<dbReference type="STRING" id="137246.A0A401S0Z4"/>
<dbReference type="PANTHER" id="PTHR43696:SF9">
    <property type="entry name" value="COILED-COIL DOMAIN-CONTAINING PROTEIN 157"/>
    <property type="match status" value="1"/>
</dbReference>
<feature type="coiled-coil region" evidence="1">
    <location>
        <begin position="579"/>
        <end position="616"/>
    </location>
</feature>
<organism evidence="3 4">
    <name type="scientific">Chiloscyllium punctatum</name>
    <name type="common">Brownbanded bambooshark</name>
    <name type="synonym">Hemiscyllium punctatum</name>
    <dbReference type="NCBI Taxonomy" id="137246"/>
    <lineage>
        <taxon>Eukaryota</taxon>
        <taxon>Metazoa</taxon>
        <taxon>Chordata</taxon>
        <taxon>Craniata</taxon>
        <taxon>Vertebrata</taxon>
        <taxon>Chondrichthyes</taxon>
        <taxon>Elasmobranchii</taxon>
        <taxon>Galeomorphii</taxon>
        <taxon>Galeoidea</taxon>
        <taxon>Orectolobiformes</taxon>
        <taxon>Hemiscylliidae</taxon>
        <taxon>Chiloscyllium</taxon>
    </lineage>
</organism>
<dbReference type="EMBL" id="BEZZ01000045">
    <property type="protein sequence ID" value="GCC24055.1"/>
    <property type="molecule type" value="Genomic_DNA"/>
</dbReference>
<evidence type="ECO:0000256" key="2">
    <source>
        <dbReference type="SAM" id="MobiDB-lite"/>
    </source>
</evidence>
<accession>A0A401S0Z4</accession>
<comment type="caution">
    <text evidence="3">The sequence shown here is derived from an EMBL/GenBank/DDBJ whole genome shotgun (WGS) entry which is preliminary data.</text>
</comment>
<dbReference type="OrthoDB" id="10051906at2759"/>
<sequence length="733" mass="83138">MTLLLGNQNCLEGLRKDVTDVQGIIIEVFSRVGAVRYPSWKFPDKTSCDLDLVTLLNRFDYVEDDPEYTQHSHIVLFELVIDRLVLLLQSFTHYVDLLTKEQCIPSSKSVGPSMSVGLVVKKYWNSMLKLGNLHQQKSLMAMNLSKLQSDLMNSKAEIERLKNCTSETYNSPSLPQNSKFTGMTLSQVSLTPVNAGLSEAQRSSPSVATDTRNIGSQTVESALVPCDACARTQATLKMVSNSIIAICQSQNIPSALSRFQEVVKETLGDGMMTATDVAYWASEQSKDLARINKYLTELLNSINPLKTELQTAAEQHSQMKKTIDNFNKELEKEKEQQNLKIQEFDKQMKEINRDNSERVRKLEDDKEMLRKGSTTLEEKLSVLKEEVKGQHVLIRDLEQSKKMLLEEMRLKMTDKTVVLTLEEQVKTLTSQLDSTTQQLKIISSELDKEKVKINSMLRHEESLKAKIKVLLQRVDHLDEELNTRLAETEARTCSLEEQLKTVNMEKNNLQQQLQKQQQLRKELQREKHGLENSMTEIKQNLSQLESQVQEYKEQRRLLVAFPDLNMPSETPCESTGDVVQDMEKHLQANSLRISILEEENSRLRSTLTKLQETTQQGALKIIPQTKLWSSSGLSEDGSKSDGSVGRNGHDTAGMVKTTRSLSTNMRPKSNQRPWSEPKGTTPCTEQIKEPVTNSFHSRETSAIGVYARLKRTGALPGMKAISDSTRKNYRKLH</sequence>
<evidence type="ECO:0000313" key="3">
    <source>
        <dbReference type="EMBL" id="GCC24055.1"/>
    </source>
</evidence>